<dbReference type="GO" id="GO:0008168">
    <property type="term" value="F:methyltransferase activity"/>
    <property type="evidence" value="ECO:0007669"/>
    <property type="project" value="UniProtKB-KW"/>
</dbReference>
<dbReference type="AlphaFoldDB" id="A0A7X9XSC2"/>
<keyword evidence="2" id="KW-0489">Methyltransferase</keyword>
<feature type="domain" description="THUMP-like" evidence="1">
    <location>
        <begin position="327"/>
        <end position="409"/>
    </location>
</feature>
<dbReference type="Gene3D" id="3.40.50.150">
    <property type="entry name" value="Vaccinia Virus protein VP39"/>
    <property type="match status" value="1"/>
</dbReference>
<evidence type="ECO:0000313" key="2">
    <source>
        <dbReference type="EMBL" id="NMF08507.1"/>
    </source>
</evidence>
<dbReference type="RefSeq" id="WP_168937262.1">
    <property type="nucleotide sequence ID" value="NZ_JABAGA010000001.1"/>
</dbReference>
<name>A0A7X9XSC2_9CORY</name>
<gene>
    <name evidence="2" type="ORF">HF852_02610</name>
</gene>
<dbReference type="Proteomes" id="UP000589552">
    <property type="component" value="Unassembled WGS sequence"/>
</dbReference>
<organism evidence="2 3">
    <name type="scientific">Corynebacterium xerosis</name>
    <dbReference type="NCBI Taxonomy" id="1725"/>
    <lineage>
        <taxon>Bacteria</taxon>
        <taxon>Bacillati</taxon>
        <taxon>Actinomycetota</taxon>
        <taxon>Actinomycetes</taxon>
        <taxon>Mycobacteriales</taxon>
        <taxon>Corynebacteriaceae</taxon>
        <taxon>Corynebacterium</taxon>
    </lineage>
</organism>
<accession>A0A7X9XSC2</accession>
<reference evidence="2 3" key="1">
    <citation type="submission" date="2020-04" db="EMBL/GenBank/DDBJ databases">
        <authorList>
            <person name="Hitch T.C.A."/>
            <person name="Wylensek D."/>
            <person name="Clavel T."/>
        </authorList>
    </citation>
    <scope>NUCLEOTIDE SEQUENCE [LARGE SCALE GENOMIC DNA]</scope>
    <source>
        <strain evidence="2 3">BL-383-APC-2I</strain>
    </source>
</reference>
<dbReference type="EMBL" id="JABAGA010000001">
    <property type="protein sequence ID" value="NMF08507.1"/>
    <property type="molecule type" value="Genomic_DNA"/>
</dbReference>
<evidence type="ECO:0000313" key="3">
    <source>
        <dbReference type="Proteomes" id="UP000589552"/>
    </source>
</evidence>
<sequence length="417" mass="42973">MSLSPDEVRALLADPDLAAAASGLELSDATLLSDLAHLKASAGEMARAVVELERARRSVAGKLPEGWLLDSDSAQQATHQVVAAARAQRLAAAVGDGVAPGVHDVTCSIGAEIAALAGGDFPVLGTDLDPARALMARHNAPGAHIAVADALSPVSEGLIIVADPARRAGGRRIPRPEDLLPPLPDLIDAWRGPASRVAHEMAIKCAPGIDYSEWEGEAAITSVDGGVKEACLYTPGLAARSVAGHGGVVKRSAQVLRTRGGEVERELYDDGLPDDCGVGEPGRFIIDPDGAVVRAGLVRHYAAAHGLWQLDERIAHLTGDAIPAGASGFEVLEQVPLKKVRQALAARECTAVEILVRGVDANPDALRRQWKLGGGKKAGKGGKVGNSGGASLGVVVTRIGAGATAFVCRQRQWGPGA</sequence>
<dbReference type="InterPro" id="IPR041497">
    <property type="entry name" value="Thump-like"/>
</dbReference>
<protein>
    <submittedName>
        <fullName evidence="2">SAM-dependent methyltransferase</fullName>
    </submittedName>
</protein>
<dbReference type="GO" id="GO:0032259">
    <property type="term" value="P:methylation"/>
    <property type="evidence" value="ECO:0007669"/>
    <property type="project" value="UniProtKB-KW"/>
</dbReference>
<evidence type="ECO:0000259" key="1">
    <source>
        <dbReference type="Pfam" id="PF18096"/>
    </source>
</evidence>
<dbReference type="InterPro" id="IPR029063">
    <property type="entry name" value="SAM-dependent_MTases_sf"/>
</dbReference>
<dbReference type="Pfam" id="PF18096">
    <property type="entry name" value="Thump_like"/>
    <property type="match status" value="1"/>
</dbReference>
<comment type="caution">
    <text evidence="2">The sequence shown here is derived from an EMBL/GenBank/DDBJ whole genome shotgun (WGS) entry which is preliminary data.</text>
</comment>
<keyword evidence="2" id="KW-0808">Transferase</keyword>
<dbReference type="SUPFAM" id="SSF53335">
    <property type="entry name" value="S-adenosyl-L-methionine-dependent methyltransferases"/>
    <property type="match status" value="1"/>
</dbReference>
<proteinExistence type="predicted"/>